<dbReference type="eggNOG" id="ENOG502TIM8">
    <property type="taxonomic scope" value="Eukaryota"/>
</dbReference>
<dbReference type="GeneID" id="8582336"/>
<protein>
    <submittedName>
        <fullName evidence="3">Protein CBG12890</fullName>
    </submittedName>
</protein>
<evidence type="ECO:0000313" key="4">
    <source>
        <dbReference type="Proteomes" id="UP000008549"/>
    </source>
</evidence>
<keyword evidence="2" id="KW-1133">Transmembrane helix</keyword>
<dbReference type="KEGG" id="cbr:CBG_12890"/>
<gene>
    <name evidence="3 5" type="ORF">CBG12890</name>
    <name evidence="3" type="ORF">CBG_12890</name>
</gene>
<feature type="compositionally biased region" description="Low complexity" evidence="1">
    <location>
        <begin position="60"/>
        <end position="75"/>
    </location>
</feature>
<evidence type="ECO:0000256" key="1">
    <source>
        <dbReference type="SAM" id="MobiDB-lite"/>
    </source>
</evidence>
<dbReference type="WormBase" id="CBG12890">
    <property type="protein sequence ID" value="CBP43616"/>
    <property type="gene ID" value="WBGene00033758"/>
</dbReference>
<feature type="compositionally biased region" description="Basic residues" evidence="1">
    <location>
        <begin position="78"/>
        <end position="91"/>
    </location>
</feature>
<dbReference type="OMA" id="FSTCRWY"/>
<feature type="region of interest" description="Disordered" evidence="1">
    <location>
        <begin position="23"/>
        <end position="215"/>
    </location>
</feature>
<feature type="compositionally biased region" description="Low complexity" evidence="1">
    <location>
        <begin position="130"/>
        <end position="156"/>
    </location>
</feature>
<accession>A8XFU2</accession>
<keyword evidence="2" id="KW-0472">Membrane</keyword>
<dbReference type="HOGENOM" id="CLU_774399_0_0_1"/>
<organism evidence="3 4">
    <name type="scientific">Caenorhabditis briggsae</name>
    <dbReference type="NCBI Taxonomy" id="6238"/>
    <lineage>
        <taxon>Eukaryota</taxon>
        <taxon>Metazoa</taxon>
        <taxon>Ecdysozoa</taxon>
        <taxon>Nematoda</taxon>
        <taxon>Chromadorea</taxon>
        <taxon>Rhabditida</taxon>
        <taxon>Rhabditina</taxon>
        <taxon>Rhabditomorpha</taxon>
        <taxon>Rhabditoidea</taxon>
        <taxon>Rhabditidae</taxon>
        <taxon>Peloderinae</taxon>
        <taxon>Caenorhabditis</taxon>
    </lineage>
</organism>
<dbReference type="InParanoid" id="A8XFU2"/>
<dbReference type="CTD" id="8582336"/>
<evidence type="ECO:0000313" key="5">
    <source>
        <dbReference type="WormBase" id="CBG12890"/>
    </source>
</evidence>
<sequence length="358" mass="39806">MKILEAETFSTCRWYTESRILYEKNSQSQSDRFPESSYQYPISLQQIEMPPKLRARSTSRSRTAVSTSPASSRDSVSPKRRVSSKSARKASKSPARGRTPKVEKSAKKTPKSVPATPKSTSRSRSRSRGRPTTASRAALATKTPKTPAIKATPASTSQRTASKSQTRTPVRNVVKTTEIADDDDTPSRPTLRQRPVRNATESATTIRPGSRVFSKSPSRANKGCWTACVKKSAISGYNTVSNLAIRAFNFLYWLITLPYVIIRTYWHKYKPKSEIACALIFIACLIILTVGYIRLFPKFHSNMIKLEISTSSFQAVVSSIPPMERSPCGPRMCTIGLKAIGNIFRRNSTTRLLKLASN</sequence>
<name>A8XFU2_CAEBR</name>
<keyword evidence="2" id="KW-0812">Transmembrane</keyword>
<feature type="compositionally biased region" description="Polar residues" evidence="1">
    <location>
        <begin position="24"/>
        <end position="46"/>
    </location>
</feature>
<dbReference type="STRING" id="6238.A8XFU2"/>
<dbReference type="EMBL" id="HE600940">
    <property type="protein sequence ID" value="CAP31788.1"/>
    <property type="molecule type" value="Genomic_DNA"/>
</dbReference>
<feature type="transmembrane region" description="Helical" evidence="2">
    <location>
        <begin position="243"/>
        <end position="262"/>
    </location>
</feature>
<dbReference type="RefSeq" id="XP_002640341.1">
    <property type="nucleotide sequence ID" value="XM_002640295.1"/>
</dbReference>
<reference evidence="3 4" key="1">
    <citation type="journal article" date="2003" name="PLoS Biol.">
        <title>The genome sequence of Caenorhabditis briggsae: a platform for comparative genomics.</title>
        <authorList>
            <person name="Stein L.D."/>
            <person name="Bao Z."/>
            <person name="Blasiar D."/>
            <person name="Blumenthal T."/>
            <person name="Brent M.R."/>
            <person name="Chen N."/>
            <person name="Chinwalla A."/>
            <person name="Clarke L."/>
            <person name="Clee C."/>
            <person name="Coghlan A."/>
            <person name="Coulson A."/>
            <person name="D'Eustachio P."/>
            <person name="Fitch D.H."/>
            <person name="Fulton L.A."/>
            <person name="Fulton R.E."/>
            <person name="Griffiths-Jones S."/>
            <person name="Harris T.W."/>
            <person name="Hillier L.W."/>
            <person name="Kamath R."/>
            <person name="Kuwabara P.E."/>
            <person name="Mardis E.R."/>
            <person name="Marra M.A."/>
            <person name="Miner T.L."/>
            <person name="Minx P."/>
            <person name="Mullikin J.C."/>
            <person name="Plumb R.W."/>
            <person name="Rogers J."/>
            <person name="Schein J.E."/>
            <person name="Sohrmann M."/>
            <person name="Spieth J."/>
            <person name="Stajich J.E."/>
            <person name="Wei C."/>
            <person name="Willey D."/>
            <person name="Wilson R.K."/>
            <person name="Durbin R."/>
            <person name="Waterston R.H."/>
        </authorList>
    </citation>
    <scope>NUCLEOTIDE SEQUENCE [LARGE SCALE GENOMIC DNA]</scope>
    <source>
        <strain evidence="3 4">AF16</strain>
    </source>
</reference>
<proteinExistence type="predicted"/>
<evidence type="ECO:0000313" key="3">
    <source>
        <dbReference type="EMBL" id="CAP31788.1"/>
    </source>
</evidence>
<keyword evidence="4" id="KW-1185">Reference proteome</keyword>
<evidence type="ECO:0000256" key="2">
    <source>
        <dbReference type="SAM" id="Phobius"/>
    </source>
</evidence>
<dbReference type="AlphaFoldDB" id="A8XFU2"/>
<reference evidence="3 4" key="2">
    <citation type="journal article" date="2011" name="PLoS Genet.">
        <title>Caenorhabditis briggsae recombinant inbred line genotypes reveal inter-strain incompatibility and the evolution of recombination.</title>
        <authorList>
            <person name="Ross J.A."/>
            <person name="Koboldt D.C."/>
            <person name="Staisch J.E."/>
            <person name="Chamberlin H.M."/>
            <person name="Gupta B.P."/>
            <person name="Miller R.D."/>
            <person name="Baird S.E."/>
            <person name="Haag E.S."/>
        </authorList>
    </citation>
    <scope>NUCLEOTIDE SEQUENCE [LARGE SCALE GENOMIC DNA]</scope>
    <source>
        <strain evidence="3 4">AF16</strain>
    </source>
</reference>
<dbReference type="FunCoup" id="A8XFU2">
    <property type="interactions" value="1181"/>
</dbReference>
<dbReference type="Proteomes" id="UP000008549">
    <property type="component" value="Unassembled WGS sequence"/>
</dbReference>
<feature type="compositionally biased region" description="Polar residues" evidence="1">
    <location>
        <begin position="157"/>
        <end position="169"/>
    </location>
</feature>
<feature type="compositionally biased region" description="Polar residues" evidence="1">
    <location>
        <begin position="199"/>
        <end position="215"/>
    </location>
</feature>
<feature type="transmembrane region" description="Helical" evidence="2">
    <location>
        <begin position="274"/>
        <end position="295"/>
    </location>
</feature>